<comment type="subcellular location">
    <subcellularLocation>
        <location evidence="1">Cell membrane</location>
        <topology evidence="1">Multi-pass membrane protein</topology>
    </subcellularLocation>
</comment>
<keyword evidence="9" id="KW-1185">Reference proteome</keyword>
<dbReference type="GO" id="GO:0022857">
    <property type="term" value="F:transmembrane transporter activity"/>
    <property type="evidence" value="ECO:0007669"/>
    <property type="project" value="InterPro"/>
</dbReference>
<protein>
    <submittedName>
        <fullName evidence="8">Putative major facilitator superfamily protein</fullName>
    </submittedName>
</protein>
<feature type="transmembrane region" description="Helical" evidence="6">
    <location>
        <begin position="59"/>
        <end position="80"/>
    </location>
</feature>
<evidence type="ECO:0000313" key="8">
    <source>
        <dbReference type="EMBL" id="GAF44955.1"/>
    </source>
</evidence>
<keyword evidence="3 6" id="KW-0812">Transmembrane</keyword>
<reference evidence="8 9" key="1">
    <citation type="submission" date="2014-02" db="EMBL/GenBank/DDBJ databases">
        <title>Whole genome shotgun sequence of Rhodococcus wratislaviensis NBRC 100605.</title>
        <authorList>
            <person name="Hosoyama A."/>
            <person name="Tsuchikane K."/>
            <person name="Yoshida I."/>
            <person name="Ohji S."/>
            <person name="Ichikawa N."/>
            <person name="Yamazoe A."/>
            <person name="Fujita N."/>
        </authorList>
    </citation>
    <scope>NUCLEOTIDE SEQUENCE [LARGE SCALE GENOMIC DNA]</scope>
    <source>
        <strain evidence="8 9">NBRC 100605</strain>
    </source>
</reference>
<feature type="transmembrane region" description="Helical" evidence="6">
    <location>
        <begin position="113"/>
        <end position="134"/>
    </location>
</feature>
<feature type="transmembrane region" description="Helical" evidence="6">
    <location>
        <begin position="412"/>
        <end position="431"/>
    </location>
</feature>
<evidence type="ECO:0000256" key="6">
    <source>
        <dbReference type="SAM" id="Phobius"/>
    </source>
</evidence>
<dbReference type="Pfam" id="PF07690">
    <property type="entry name" value="MFS_1"/>
    <property type="match status" value="1"/>
</dbReference>
<feature type="transmembrane region" description="Helical" evidence="6">
    <location>
        <begin position="317"/>
        <end position="335"/>
    </location>
</feature>
<feature type="transmembrane region" description="Helical" evidence="6">
    <location>
        <begin position="380"/>
        <end position="400"/>
    </location>
</feature>
<feature type="transmembrane region" description="Helical" evidence="6">
    <location>
        <begin position="250"/>
        <end position="272"/>
    </location>
</feature>
<dbReference type="EMBL" id="BAWF01000016">
    <property type="protein sequence ID" value="GAF44955.1"/>
    <property type="molecule type" value="Genomic_DNA"/>
</dbReference>
<dbReference type="PROSITE" id="PS50850">
    <property type="entry name" value="MFS"/>
    <property type="match status" value="1"/>
</dbReference>
<evidence type="ECO:0000256" key="4">
    <source>
        <dbReference type="ARBA" id="ARBA00022989"/>
    </source>
</evidence>
<keyword evidence="2" id="KW-0813">Transport</keyword>
<gene>
    <name evidence="8" type="ORF">RW1_016_00500</name>
</gene>
<keyword evidence="5 6" id="KW-0472">Membrane</keyword>
<dbReference type="SUPFAM" id="SSF103473">
    <property type="entry name" value="MFS general substrate transporter"/>
    <property type="match status" value="1"/>
</dbReference>
<feature type="transmembrane region" description="Helical" evidence="6">
    <location>
        <begin position="284"/>
        <end position="305"/>
    </location>
</feature>
<dbReference type="Proteomes" id="UP000019491">
    <property type="component" value="Unassembled WGS sequence"/>
</dbReference>
<dbReference type="PANTHER" id="PTHR23505">
    <property type="entry name" value="SPINSTER"/>
    <property type="match status" value="1"/>
</dbReference>
<dbReference type="InterPro" id="IPR036259">
    <property type="entry name" value="MFS_trans_sf"/>
</dbReference>
<proteinExistence type="predicted"/>
<dbReference type="InterPro" id="IPR011701">
    <property type="entry name" value="MFS"/>
</dbReference>
<dbReference type="RefSeq" id="WP_217999420.1">
    <property type="nucleotide sequence ID" value="NZ_BAWF01000016.1"/>
</dbReference>
<dbReference type="PANTHER" id="PTHR23505:SF79">
    <property type="entry name" value="PROTEIN SPINSTER"/>
    <property type="match status" value="1"/>
</dbReference>
<evidence type="ECO:0000313" key="9">
    <source>
        <dbReference type="Proteomes" id="UP000019491"/>
    </source>
</evidence>
<dbReference type="Gene3D" id="1.20.1250.20">
    <property type="entry name" value="MFS general substrate transporter like domains"/>
    <property type="match status" value="2"/>
</dbReference>
<feature type="transmembrane region" description="Helical" evidence="6">
    <location>
        <begin position="19"/>
        <end position="39"/>
    </location>
</feature>
<evidence type="ECO:0000256" key="1">
    <source>
        <dbReference type="ARBA" id="ARBA00004651"/>
    </source>
</evidence>
<feature type="transmembrane region" description="Helical" evidence="6">
    <location>
        <begin position="87"/>
        <end position="107"/>
    </location>
</feature>
<accession>X0R275</accession>
<dbReference type="AlphaFoldDB" id="X0R275"/>
<sequence length="473" mass="51356">MPDHELPQREEQRSYRYEWYVVTICMIAYVFSFVDRQVLSLMIEPIKHDLQLSDTQFSLLHGLAFSLFYAFMGMPIAVLADKRSRRVIISAGVAFWSLATALCGFSKNFTHMFLARVGVGVGEAALSPAAYSMFSDMFPKKKLGRAYGVYSVGSFIGGGAAFLIGGYVINLLAGVDSVHVPLLGSMFGWQVTFLVIGLPGLLVALLIFLTVRDPARKGLTRTADGRVEKVTLRNAFAFIGGHRSTFVCHFLGFSFYAMVLFALMGWTPAFYIRHFELSPTTVGYMLGAVVLVANTTGVVFAGWFIDWLAQRGHTDAAMRAGVVGAVGMALPAVFFTQVPELWQSIALLSAAMFFASFPMPASTAAMQVLSPNQVRAQISALFLLISNLVGLGAGTTLVAVLTDRYFKSPQLVGSSMSVVIGIAVVLTVALLGRGCRYFRESARTEAVAESIVLDQTEIGNPAIDPSVRGVRTH</sequence>
<feature type="domain" description="Major facilitator superfamily (MFS) profile" evidence="7">
    <location>
        <begin position="21"/>
        <end position="433"/>
    </location>
</feature>
<keyword evidence="4 6" id="KW-1133">Transmembrane helix</keyword>
<feature type="transmembrane region" description="Helical" evidence="6">
    <location>
        <begin position="146"/>
        <end position="169"/>
    </location>
</feature>
<dbReference type="InterPro" id="IPR020846">
    <property type="entry name" value="MFS_dom"/>
</dbReference>
<evidence type="ECO:0000256" key="5">
    <source>
        <dbReference type="ARBA" id="ARBA00023136"/>
    </source>
</evidence>
<comment type="caution">
    <text evidence="8">The sequence shown here is derived from an EMBL/GenBank/DDBJ whole genome shotgun (WGS) entry which is preliminary data.</text>
</comment>
<dbReference type="CDD" id="cd17328">
    <property type="entry name" value="MFS_spinster_like"/>
    <property type="match status" value="1"/>
</dbReference>
<name>X0R275_RHOWR</name>
<feature type="transmembrane region" description="Helical" evidence="6">
    <location>
        <begin position="189"/>
        <end position="211"/>
    </location>
</feature>
<dbReference type="GO" id="GO:0005886">
    <property type="term" value="C:plasma membrane"/>
    <property type="evidence" value="ECO:0007669"/>
    <property type="project" value="UniProtKB-SubCell"/>
</dbReference>
<dbReference type="InterPro" id="IPR044770">
    <property type="entry name" value="MFS_spinster-like"/>
</dbReference>
<evidence type="ECO:0000259" key="7">
    <source>
        <dbReference type="PROSITE" id="PS50850"/>
    </source>
</evidence>
<feature type="transmembrane region" description="Helical" evidence="6">
    <location>
        <begin position="341"/>
        <end position="359"/>
    </location>
</feature>
<organism evidence="8 9">
    <name type="scientific">Rhodococcus wratislaviensis NBRC 100605</name>
    <dbReference type="NCBI Taxonomy" id="1219028"/>
    <lineage>
        <taxon>Bacteria</taxon>
        <taxon>Bacillati</taxon>
        <taxon>Actinomycetota</taxon>
        <taxon>Actinomycetes</taxon>
        <taxon>Mycobacteriales</taxon>
        <taxon>Nocardiaceae</taxon>
        <taxon>Rhodococcus</taxon>
    </lineage>
</organism>
<evidence type="ECO:0000256" key="2">
    <source>
        <dbReference type="ARBA" id="ARBA00022448"/>
    </source>
</evidence>
<evidence type="ECO:0000256" key="3">
    <source>
        <dbReference type="ARBA" id="ARBA00022692"/>
    </source>
</evidence>